<dbReference type="PANTHER" id="PTHR37533:SF2">
    <property type="entry name" value="FLAGELLAR HOOK-LENGTH CONTROL PROTEIN"/>
    <property type="match status" value="1"/>
</dbReference>
<feature type="compositionally biased region" description="Low complexity" evidence="1">
    <location>
        <begin position="12"/>
        <end position="25"/>
    </location>
</feature>
<dbReference type="Proteomes" id="UP000267418">
    <property type="component" value="Unassembled WGS sequence"/>
</dbReference>
<feature type="compositionally biased region" description="Polar residues" evidence="1">
    <location>
        <begin position="278"/>
        <end position="300"/>
    </location>
</feature>
<feature type="domain" description="Flagellar hook-length control protein-like C-terminal" evidence="2">
    <location>
        <begin position="334"/>
        <end position="412"/>
    </location>
</feature>
<evidence type="ECO:0000313" key="4">
    <source>
        <dbReference type="Proteomes" id="UP000267418"/>
    </source>
</evidence>
<dbReference type="InterPro" id="IPR038610">
    <property type="entry name" value="FliK-like_C_sf"/>
</dbReference>
<protein>
    <submittedName>
        <fullName evidence="3">Flagellar hook-length control protein FliK</fullName>
    </submittedName>
</protein>
<dbReference type="AlphaFoldDB" id="A0A3S0Q965"/>
<feature type="compositionally biased region" description="Low complexity" evidence="1">
    <location>
        <begin position="258"/>
        <end position="277"/>
    </location>
</feature>
<keyword evidence="3" id="KW-0966">Cell projection</keyword>
<dbReference type="OrthoDB" id="8596319at2"/>
<proteinExistence type="predicted"/>
<dbReference type="InterPro" id="IPR052563">
    <property type="entry name" value="FliK"/>
</dbReference>
<dbReference type="InterPro" id="IPR021136">
    <property type="entry name" value="Flagellar_hook_control-like_C"/>
</dbReference>
<keyword evidence="3" id="KW-0969">Cilium</keyword>
<feature type="region of interest" description="Disordered" evidence="1">
    <location>
        <begin position="145"/>
        <end position="194"/>
    </location>
</feature>
<feature type="compositionally biased region" description="Low complexity" evidence="1">
    <location>
        <begin position="150"/>
        <end position="194"/>
    </location>
</feature>
<dbReference type="Pfam" id="PF02120">
    <property type="entry name" value="Flg_hook"/>
    <property type="match status" value="1"/>
</dbReference>
<name>A0A3S0Q965_9BURK</name>
<feature type="compositionally biased region" description="Polar residues" evidence="1">
    <location>
        <begin position="242"/>
        <end position="257"/>
    </location>
</feature>
<accession>A0A3S0Q965</accession>
<feature type="region of interest" description="Disordered" evidence="1">
    <location>
        <begin position="1"/>
        <end position="86"/>
    </location>
</feature>
<dbReference type="Gene3D" id="3.30.750.140">
    <property type="match status" value="1"/>
</dbReference>
<evidence type="ECO:0000256" key="1">
    <source>
        <dbReference type="SAM" id="MobiDB-lite"/>
    </source>
</evidence>
<dbReference type="CDD" id="cd17470">
    <property type="entry name" value="T3SS_Flik_C"/>
    <property type="match status" value="1"/>
</dbReference>
<gene>
    <name evidence="3" type="ORF">EJP69_18040</name>
</gene>
<organism evidence="3 4">
    <name type="scientific">Variovorax gossypii</name>
    <dbReference type="NCBI Taxonomy" id="1679495"/>
    <lineage>
        <taxon>Bacteria</taxon>
        <taxon>Pseudomonadati</taxon>
        <taxon>Pseudomonadota</taxon>
        <taxon>Betaproteobacteria</taxon>
        <taxon>Burkholderiales</taxon>
        <taxon>Comamonadaceae</taxon>
        <taxon>Variovorax</taxon>
    </lineage>
</organism>
<feature type="region of interest" description="Disordered" evidence="1">
    <location>
        <begin position="215"/>
        <end position="316"/>
    </location>
</feature>
<feature type="compositionally biased region" description="Basic and acidic residues" evidence="1">
    <location>
        <begin position="60"/>
        <end position="79"/>
    </location>
</feature>
<evidence type="ECO:0000259" key="2">
    <source>
        <dbReference type="Pfam" id="PF02120"/>
    </source>
</evidence>
<comment type="caution">
    <text evidence="3">The sequence shown here is derived from an EMBL/GenBank/DDBJ whole genome shotgun (WGS) entry which is preliminary data.</text>
</comment>
<feature type="compositionally biased region" description="Low complexity" evidence="1">
    <location>
        <begin position="415"/>
        <end position="439"/>
    </location>
</feature>
<dbReference type="PANTHER" id="PTHR37533">
    <property type="entry name" value="FLAGELLAR HOOK-LENGTH CONTROL PROTEIN"/>
    <property type="match status" value="1"/>
</dbReference>
<feature type="compositionally biased region" description="Low complexity" evidence="1">
    <location>
        <begin position="50"/>
        <end position="59"/>
    </location>
</feature>
<keyword evidence="3" id="KW-0282">Flagellum</keyword>
<reference evidence="3 4" key="1">
    <citation type="submission" date="2018-12" db="EMBL/GenBank/DDBJ databases">
        <title>The genome of Variovorax gossypii DSM 100435.</title>
        <authorList>
            <person name="Gao J."/>
            <person name="Sun J."/>
        </authorList>
    </citation>
    <scope>NUCLEOTIDE SEQUENCE [LARGE SCALE GENOMIC DNA]</scope>
    <source>
        <strain evidence="3 4">DSM 100435</strain>
    </source>
</reference>
<feature type="compositionally biased region" description="Low complexity" evidence="1">
    <location>
        <begin position="217"/>
        <end position="240"/>
    </location>
</feature>
<evidence type="ECO:0000313" key="3">
    <source>
        <dbReference type="EMBL" id="RTQ33416.1"/>
    </source>
</evidence>
<dbReference type="RefSeq" id="WP_126471873.1">
    <property type="nucleotide sequence ID" value="NZ_RXOE01000004.1"/>
</dbReference>
<feature type="region of interest" description="Disordered" evidence="1">
    <location>
        <begin position="409"/>
        <end position="475"/>
    </location>
</feature>
<dbReference type="EMBL" id="RXOE01000004">
    <property type="protein sequence ID" value="RTQ33416.1"/>
    <property type="molecule type" value="Genomic_DNA"/>
</dbReference>
<keyword evidence="4" id="KW-1185">Reference proteome</keyword>
<feature type="compositionally biased region" description="Low complexity" evidence="1">
    <location>
        <begin position="451"/>
        <end position="462"/>
    </location>
</feature>
<sequence length="475" mass="46685">MTSMITPPVMTNAAAQSAAQAGARNRAADDDQGRSFGAALERSRANTGEAAQGGAQDAAALDRKPVRKPGADEDTKDEGTLPADPNLAFLAPANTALHALTLAGRAARKQGGDGAADAAAAATTLAKTATDIPLDPALQAPAAKTLTGDAASTAADAKAVPEAAAAAKDSAAKPATPALPGTEAATAQPDAAQATSLHELARAAIAAQTMSTGFAKPASAPAGAPVGTAATGRGAGSRAPMSATTAEQLASAAQPTTTGDAQADKAAPAVVTAAAAGSTDSQPDVSPTALQQPAPVTTAPSEHANEATATARAPVHTIAPEVGSDKWAPALGQHLARMSASGSHTAELNLNPAGLGPLKVTLSMGDNQAQAMFVSAHESVRKAVEAALPQLRNSLSEQGITLGQTSVGAETRQPFGNGAAFAQQQGQQQQQNAARQQAASSYPGASRPVGSASAATAAVRPAAPDHARSGVDTFA</sequence>